<evidence type="ECO:0000313" key="11">
    <source>
        <dbReference type="Proteomes" id="UP000316292"/>
    </source>
</evidence>
<dbReference type="GO" id="GO:0016020">
    <property type="term" value="C:membrane"/>
    <property type="evidence" value="ECO:0007669"/>
    <property type="project" value="UniProtKB-SubCell"/>
</dbReference>
<dbReference type="InterPro" id="IPR050925">
    <property type="entry name" value="Rhomboid_protease_S54"/>
</dbReference>
<dbReference type="Gene3D" id="1.20.1540.10">
    <property type="entry name" value="Rhomboid-like"/>
    <property type="match status" value="1"/>
</dbReference>
<evidence type="ECO:0000256" key="5">
    <source>
        <dbReference type="ARBA" id="ARBA00022989"/>
    </source>
</evidence>
<evidence type="ECO:0000256" key="2">
    <source>
        <dbReference type="ARBA" id="ARBA00009045"/>
    </source>
</evidence>
<keyword evidence="6 7" id="KW-0472">Membrane</keyword>
<feature type="transmembrane region" description="Helical" evidence="7">
    <location>
        <begin position="21"/>
        <end position="40"/>
    </location>
</feature>
<evidence type="ECO:0000256" key="7">
    <source>
        <dbReference type="SAM" id="Phobius"/>
    </source>
</evidence>
<keyword evidence="5 7" id="KW-1133">Transmembrane helix</keyword>
<dbReference type="EMBL" id="VBOR01000095">
    <property type="protein sequence ID" value="TMQ47843.1"/>
    <property type="molecule type" value="Genomic_DNA"/>
</dbReference>
<reference evidence="11 12" key="1">
    <citation type="journal article" date="2019" name="Nat. Microbiol.">
        <title>Mediterranean grassland soil C-N compound turnover is dependent on rainfall and depth, and is mediated by genomically divergent microorganisms.</title>
        <authorList>
            <person name="Diamond S."/>
            <person name="Andeer P.F."/>
            <person name="Li Z."/>
            <person name="Crits-Christoph A."/>
            <person name="Burstein D."/>
            <person name="Anantharaman K."/>
            <person name="Lane K.R."/>
            <person name="Thomas B.C."/>
            <person name="Pan C."/>
            <person name="Northen T.R."/>
            <person name="Banfield J.F."/>
        </authorList>
    </citation>
    <scope>NUCLEOTIDE SEQUENCE [LARGE SCALE GENOMIC DNA]</scope>
    <source>
        <strain evidence="9">WS_1</strain>
        <strain evidence="10">WS_5</strain>
    </source>
</reference>
<evidence type="ECO:0000256" key="1">
    <source>
        <dbReference type="ARBA" id="ARBA00004141"/>
    </source>
</evidence>
<dbReference type="Proteomes" id="UP000320913">
    <property type="component" value="Unassembled WGS sequence"/>
</dbReference>
<comment type="similarity">
    <text evidence="2">Belongs to the peptidase S54 family.</text>
</comment>
<evidence type="ECO:0000256" key="4">
    <source>
        <dbReference type="ARBA" id="ARBA00022801"/>
    </source>
</evidence>
<feature type="transmembrane region" description="Helical" evidence="7">
    <location>
        <begin position="158"/>
        <end position="177"/>
    </location>
</feature>
<feature type="transmembrane region" description="Helical" evidence="7">
    <location>
        <begin position="183"/>
        <end position="199"/>
    </location>
</feature>
<dbReference type="AlphaFoldDB" id="A0A538S8Z0"/>
<dbReference type="InterPro" id="IPR035952">
    <property type="entry name" value="Rhomboid-like_sf"/>
</dbReference>
<proteinExistence type="inferred from homology"/>
<dbReference type="PANTHER" id="PTHR43731:SF14">
    <property type="entry name" value="PRESENILIN-ASSOCIATED RHOMBOID-LIKE PROTEIN, MITOCHONDRIAL"/>
    <property type="match status" value="1"/>
</dbReference>
<dbReference type="InterPro" id="IPR022764">
    <property type="entry name" value="Peptidase_S54_rhomboid_dom"/>
</dbReference>
<evidence type="ECO:0000313" key="9">
    <source>
        <dbReference type="EMBL" id="TMQ47843.1"/>
    </source>
</evidence>
<keyword evidence="9" id="KW-0645">Protease</keyword>
<comment type="subcellular location">
    <subcellularLocation>
        <location evidence="1">Membrane</location>
        <topology evidence="1">Multi-pass membrane protein</topology>
    </subcellularLocation>
</comment>
<keyword evidence="4" id="KW-0378">Hydrolase</keyword>
<dbReference type="PANTHER" id="PTHR43731">
    <property type="entry name" value="RHOMBOID PROTEASE"/>
    <property type="match status" value="1"/>
</dbReference>
<gene>
    <name evidence="9" type="ORF">E6K71_08820</name>
    <name evidence="10" type="ORF">E6K75_05495</name>
</gene>
<organism evidence="9 11">
    <name type="scientific">Eiseniibacteriota bacterium</name>
    <dbReference type="NCBI Taxonomy" id="2212470"/>
    <lineage>
        <taxon>Bacteria</taxon>
        <taxon>Candidatus Eiseniibacteriota</taxon>
    </lineage>
</organism>
<name>A0A538S8Z0_UNCEI</name>
<dbReference type="EMBL" id="VBOV01000133">
    <property type="protein sequence ID" value="TMQ58316.1"/>
    <property type="molecule type" value="Genomic_DNA"/>
</dbReference>
<dbReference type="GO" id="GO:0006508">
    <property type="term" value="P:proteolysis"/>
    <property type="evidence" value="ECO:0007669"/>
    <property type="project" value="UniProtKB-KW"/>
</dbReference>
<evidence type="ECO:0000313" key="10">
    <source>
        <dbReference type="EMBL" id="TMQ58316.1"/>
    </source>
</evidence>
<evidence type="ECO:0000256" key="6">
    <source>
        <dbReference type="ARBA" id="ARBA00023136"/>
    </source>
</evidence>
<feature type="domain" description="Peptidase S54 rhomboid" evidence="8">
    <location>
        <begin position="67"/>
        <end position="198"/>
    </location>
</feature>
<evidence type="ECO:0000256" key="3">
    <source>
        <dbReference type="ARBA" id="ARBA00022692"/>
    </source>
</evidence>
<sequence>MGAKTELGEVLFPKRGLSATELLLAINLTVAAALLLTWGRDYGVNLRHGADVWWGAVRADHAYGWFLPTIFLHAGPGHLASNMIALLVASGAVEFLAGGGWTLAAYLVTGLGAAWVSYAGHGAPPLSIGASGAILGLFGCTVSFVIRRRRIFNYAQQWKVWRVYVPLFILILLPVLVNADVHAHVGGFGCGLVVGLLLPPHQRIRNLASVDSLRDE</sequence>
<dbReference type="SUPFAM" id="SSF144091">
    <property type="entry name" value="Rhomboid-like"/>
    <property type="match status" value="1"/>
</dbReference>
<evidence type="ECO:0000313" key="12">
    <source>
        <dbReference type="Proteomes" id="UP000320913"/>
    </source>
</evidence>
<dbReference type="GO" id="GO:0004252">
    <property type="term" value="F:serine-type endopeptidase activity"/>
    <property type="evidence" value="ECO:0007669"/>
    <property type="project" value="InterPro"/>
</dbReference>
<protein>
    <submittedName>
        <fullName evidence="9">Rhomboid family intramembrane serine protease</fullName>
    </submittedName>
</protein>
<dbReference type="Proteomes" id="UP000316292">
    <property type="component" value="Unassembled WGS sequence"/>
</dbReference>
<accession>A0A538S8Z0</accession>
<evidence type="ECO:0000259" key="8">
    <source>
        <dbReference type="Pfam" id="PF01694"/>
    </source>
</evidence>
<feature type="transmembrane region" description="Helical" evidence="7">
    <location>
        <begin position="128"/>
        <end position="146"/>
    </location>
</feature>
<comment type="caution">
    <text evidence="9">The sequence shown here is derived from an EMBL/GenBank/DDBJ whole genome shotgun (WGS) entry which is preliminary data.</text>
</comment>
<keyword evidence="3 7" id="KW-0812">Transmembrane</keyword>
<feature type="transmembrane region" description="Helical" evidence="7">
    <location>
        <begin position="84"/>
        <end position="108"/>
    </location>
</feature>
<dbReference type="Pfam" id="PF01694">
    <property type="entry name" value="Rhomboid"/>
    <property type="match status" value="1"/>
</dbReference>